<evidence type="ECO:0000313" key="1">
    <source>
        <dbReference type="EMBL" id="VAW87982.1"/>
    </source>
</evidence>
<reference evidence="1" key="1">
    <citation type="submission" date="2018-06" db="EMBL/GenBank/DDBJ databases">
        <authorList>
            <person name="Zhirakovskaya E."/>
        </authorList>
    </citation>
    <scope>NUCLEOTIDE SEQUENCE</scope>
</reference>
<dbReference type="InterPro" id="IPR019231">
    <property type="entry name" value="DUF2170"/>
</dbReference>
<dbReference type="AlphaFoldDB" id="A0A3B0ZKV3"/>
<name>A0A3B0ZKV3_9ZZZZ</name>
<gene>
    <name evidence="1" type="ORF">MNBD_GAMMA18-533</name>
</gene>
<dbReference type="Pfam" id="PF09938">
    <property type="entry name" value="DUF2170"/>
    <property type="match status" value="1"/>
</dbReference>
<evidence type="ECO:0008006" key="2">
    <source>
        <dbReference type="Google" id="ProtNLM"/>
    </source>
</evidence>
<accession>A0A3B0ZKV3</accession>
<protein>
    <recommendedName>
        <fullName evidence="2">DUF2170 domain-containing protein</fullName>
    </recommendedName>
</protein>
<organism evidence="1">
    <name type="scientific">hydrothermal vent metagenome</name>
    <dbReference type="NCBI Taxonomy" id="652676"/>
    <lineage>
        <taxon>unclassified sequences</taxon>
        <taxon>metagenomes</taxon>
        <taxon>ecological metagenomes</taxon>
    </lineage>
</organism>
<dbReference type="EMBL" id="UOFP01000205">
    <property type="protein sequence ID" value="VAW87982.1"/>
    <property type="molecule type" value="Genomic_DNA"/>
</dbReference>
<sequence length="137" mass="15229">MNKNLKELMTQVTTLDDEKRGGLDLSFEIIDEQVAKVTVEDRDELPIFITMAADQLLCICSLFDESQVTPESRMAMFESMLSLNIPMPLSSFAKMDDRYAVFGAMSLNSSAEDVALEITTLSDNSLDAIDALSDYLN</sequence>
<proteinExistence type="predicted"/>